<evidence type="ECO:0000313" key="3">
    <source>
        <dbReference type="Proteomes" id="UP000611762"/>
    </source>
</evidence>
<organism evidence="2 3">
    <name type="scientific">Congzhengia minquanensis</name>
    <dbReference type="NCBI Taxonomy" id="2763657"/>
    <lineage>
        <taxon>Bacteria</taxon>
        <taxon>Bacillati</taxon>
        <taxon>Bacillota</taxon>
        <taxon>Clostridia</taxon>
        <taxon>Eubacteriales</taxon>
        <taxon>Oscillospiraceae</taxon>
        <taxon>Congzhengia</taxon>
    </lineage>
</organism>
<sequence length="1151" mass="127621">MKKFVCLLIAAILILPAFSHTCETKAAAAAKESVPSKYDGDAFCFSFENESDFNDENLPIATSYDNRAEEKEFVPGAGGSAAALHVRAESAATINGIVNNGVKNLNLVPGRTYRLSAWVKLIANEIYKVAPNFNFFIMNNGTPLYEDEACTIPVQTVSGYYNLVKITGAEIGFKKEDGTISGDWKLAETTFTMPGKLGKYFVKKTEPVSCSMFLRIGSNEHSIKTLSDYTDEFIASITDSEGNIDENGFYSDYAIDDWSLTPFVEKAGEVKDASVTNDFESSSWAAASGVRWTSTASKAEIETIANDAAPSQSSTHALKLTYNGNPNGYMELSAHLDQNTSIIHNRAYKISFWAKASDALVSYFEEKPFYFKMIPERPSENRLERSKHKWADTILKKKLSQNYEKFEIIWYEPNETMLGRDTENDASVRLDFRINGIPAALKDETINGQKMTYAYSYEDPSGNTVYAGFEDFQVWFDDISIEPMELVLNGDLSMKSPQDINTLSTWDSTCFAPGENNLLPNIFGAGTIVQDETFAQTSGVPCSNVLKLSQEDGRPGQSVEVQNKTYYKISFWARADSPDSVGQSLSPMFDRSITGPVRNSDVTEINTEGRFGYGSLTGETGDIPYYMYQGPLFTHKYTELNVNSGETLVYDDYFARMNSTDGYESQETPTAWNYQFYNGSGWVSSNADEVPSTSQNMQLTDEWKKYECVYRWDYEGDHYRLPKFKIAASGPADFRLADIQIQRLNKLDDEIKIDNLHAEDTGASLYVGNYFSIYYDFETVNEGVKEGNSILKFLSGDENGNYAVIGMTYCKGDSKTLLRIPDMLLGSRPGIEIIPKSKAGETGAVYRVQFEQIVAGKVLPSLSIKGADAEYEIESVFAPNFTQPKVDVCLAFYSSENQLLKTVYIPVETQTAANVLHGAAPLDGAAKVKLFAVESFSSMLPCCDSKTALSFPKNNAPFDGQEQITVAFLGGSPMCGKGLYAPETASYSAFISEYFQDTYYNKTIQIVQSAKDGSTTADGLLRTADVAARQPDVVFIDFSADDGGLDMRSELREMVNLLCAGEKIPYIIFLYAADRGYTNLSRYHSLVAEEFSIPQIDLSGALRTHLNGSDAVSEGYLYDEIHPSAEGHIVYADTIIRALETGNYYCKPKTN</sequence>
<dbReference type="EMBL" id="JACRSU010000004">
    <property type="protein sequence ID" value="MBC8541612.1"/>
    <property type="molecule type" value="Genomic_DNA"/>
</dbReference>
<keyword evidence="2" id="KW-0378">Hydrolase</keyword>
<dbReference type="GO" id="GO:0016787">
    <property type="term" value="F:hydrolase activity"/>
    <property type="evidence" value="ECO:0007669"/>
    <property type="project" value="UniProtKB-KW"/>
</dbReference>
<dbReference type="RefSeq" id="WP_249313634.1">
    <property type="nucleotide sequence ID" value="NZ_JACRSU010000004.1"/>
</dbReference>
<dbReference type="Gene3D" id="3.40.50.1110">
    <property type="entry name" value="SGNH hydrolase"/>
    <property type="match status" value="1"/>
</dbReference>
<comment type="caution">
    <text evidence="2">The sequence shown here is derived from an EMBL/GenBank/DDBJ whole genome shotgun (WGS) entry which is preliminary data.</text>
</comment>
<dbReference type="PANTHER" id="PTHR34407:SF1">
    <property type="entry name" value="SGNH HYDROLASE-TYPE ESTERASE DOMAIN-CONTAINING PROTEIN"/>
    <property type="match status" value="1"/>
</dbReference>
<dbReference type="Proteomes" id="UP000611762">
    <property type="component" value="Unassembled WGS sequence"/>
</dbReference>
<evidence type="ECO:0000313" key="2">
    <source>
        <dbReference type="EMBL" id="MBC8541612.1"/>
    </source>
</evidence>
<dbReference type="SUPFAM" id="SSF52266">
    <property type="entry name" value="SGNH hydrolase"/>
    <property type="match status" value="1"/>
</dbReference>
<feature type="signal peptide" evidence="1">
    <location>
        <begin position="1"/>
        <end position="21"/>
    </location>
</feature>
<accession>A0A926DPT0</accession>
<protein>
    <submittedName>
        <fullName evidence="2">SGNH/GDSL hydrolase family protein</fullName>
    </submittedName>
</protein>
<name>A0A926DPT0_9FIRM</name>
<keyword evidence="3" id="KW-1185">Reference proteome</keyword>
<dbReference type="Gene3D" id="2.60.120.260">
    <property type="entry name" value="Galactose-binding domain-like"/>
    <property type="match status" value="1"/>
</dbReference>
<keyword evidence="1" id="KW-0732">Signal</keyword>
<gene>
    <name evidence="2" type="ORF">H8698_11545</name>
</gene>
<dbReference type="AlphaFoldDB" id="A0A926DPT0"/>
<dbReference type="InterPro" id="IPR036514">
    <property type="entry name" value="SGNH_hydro_sf"/>
</dbReference>
<proteinExistence type="predicted"/>
<reference evidence="2" key="1">
    <citation type="submission" date="2020-08" db="EMBL/GenBank/DDBJ databases">
        <title>Genome public.</title>
        <authorList>
            <person name="Liu C."/>
            <person name="Sun Q."/>
        </authorList>
    </citation>
    <scope>NUCLEOTIDE SEQUENCE</scope>
    <source>
        <strain evidence="2">H8</strain>
    </source>
</reference>
<dbReference type="CDD" id="cd00229">
    <property type="entry name" value="SGNH_hydrolase"/>
    <property type="match status" value="1"/>
</dbReference>
<dbReference type="PANTHER" id="PTHR34407">
    <property type="entry name" value="EXPRESSED PROTEIN"/>
    <property type="match status" value="1"/>
</dbReference>
<feature type="chain" id="PRO_5038569448" evidence="1">
    <location>
        <begin position="22"/>
        <end position="1151"/>
    </location>
</feature>
<evidence type="ECO:0000256" key="1">
    <source>
        <dbReference type="SAM" id="SignalP"/>
    </source>
</evidence>